<dbReference type="InterPro" id="IPR015946">
    <property type="entry name" value="KH_dom-like_a/b"/>
</dbReference>
<evidence type="ECO:0000313" key="3">
    <source>
        <dbReference type="Proteomes" id="UP000697710"/>
    </source>
</evidence>
<dbReference type="InterPro" id="IPR003718">
    <property type="entry name" value="OsmC/Ohr_fam"/>
</dbReference>
<reference evidence="2" key="2">
    <citation type="journal article" date="2021" name="Microbiome">
        <title>Successional dynamics and alternative stable states in a saline activated sludge microbial community over 9 years.</title>
        <authorList>
            <person name="Wang Y."/>
            <person name="Ye J."/>
            <person name="Ju F."/>
            <person name="Liu L."/>
            <person name="Boyd J.A."/>
            <person name="Deng Y."/>
            <person name="Parks D.H."/>
            <person name="Jiang X."/>
            <person name="Yin X."/>
            <person name="Woodcroft B.J."/>
            <person name="Tyson G.W."/>
            <person name="Hugenholtz P."/>
            <person name="Polz M.F."/>
            <person name="Zhang T."/>
        </authorList>
    </citation>
    <scope>NUCLEOTIDE SEQUENCE</scope>
    <source>
        <strain evidence="2">HKST-UBA01</strain>
    </source>
</reference>
<dbReference type="Pfam" id="PF02566">
    <property type="entry name" value="OsmC"/>
    <property type="match status" value="1"/>
</dbReference>
<dbReference type="PANTHER" id="PTHR39624:SF2">
    <property type="entry name" value="OSMC-LIKE PROTEIN"/>
    <property type="match status" value="1"/>
</dbReference>
<reference evidence="2" key="1">
    <citation type="submission" date="2020-04" db="EMBL/GenBank/DDBJ databases">
        <authorList>
            <person name="Zhang T."/>
        </authorList>
    </citation>
    <scope>NUCLEOTIDE SEQUENCE</scope>
    <source>
        <strain evidence="2">HKST-UBA01</strain>
    </source>
</reference>
<dbReference type="AlphaFoldDB" id="A0A956LXC5"/>
<comment type="caution">
    <text evidence="2">The sequence shown here is derived from an EMBL/GenBank/DDBJ whole genome shotgun (WGS) entry which is preliminary data.</text>
</comment>
<dbReference type="InterPro" id="IPR036102">
    <property type="entry name" value="OsmC/Ohrsf"/>
</dbReference>
<feature type="region of interest" description="Disordered" evidence="1">
    <location>
        <begin position="19"/>
        <end position="40"/>
    </location>
</feature>
<accession>A0A956LXC5</accession>
<gene>
    <name evidence="2" type="ORF">KC729_05930</name>
</gene>
<dbReference type="EMBL" id="JAGQHR010000125">
    <property type="protein sequence ID" value="MCA9727204.1"/>
    <property type="molecule type" value="Genomic_DNA"/>
</dbReference>
<name>A0A956LXC5_UNCEI</name>
<dbReference type="Proteomes" id="UP000697710">
    <property type="component" value="Unassembled WGS sequence"/>
</dbReference>
<organism evidence="2 3">
    <name type="scientific">Eiseniibacteriota bacterium</name>
    <dbReference type="NCBI Taxonomy" id="2212470"/>
    <lineage>
        <taxon>Bacteria</taxon>
        <taxon>Candidatus Eiseniibacteriota</taxon>
    </lineage>
</organism>
<protein>
    <submittedName>
        <fullName evidence="2">OsmC family protein</fullName>
    </submittedName>
</protein>
<proteinExistence type="predicted"/>
<dbReference type="PANTHER" id="PTHR39624">
    <property type="entry name" value="PROTEIN INVOLVED IN RIMO-MEDIATED BETA-METHYLTHIOLATION OF RIBOSOMAL PROTEIN S12 YCAO"/>
    <property type="match status" value="1"/>
</dbReference>
<dbReference type="Gene3D" id="3.30.300.20">
    <property type="match status" value="1"/>
</dbReference>
<evidence type="ECO:0000256" key="1">
    <source>
        <dbReference type="SAM" id="MobiDB-lite"/>
    </source>
</evidence>
<sequence>MAVEVTFVYEGNLRTRATHGPSETELVTDAPVDNHGRGESFSPTDLVATALGTCMLTTMGIYAQTHGLDLTDASAVVRKEMVADPLRRVAALPTRIVVPRPIPPHHREALERVARECPVMQSVHPRIDKPILFEWVD</sequence>
<evidence type="ECO:0000313" key="2">
    <source>
        <dbReference type="EMBL" id="MCA9727204.1"/>
    </source>
</evidence>
<dbReference type="SUPFAM" id="SSF82784">
    <property type="entry name" value="OsmC-like"/>
    <property type="match status" value="1"/>
</dbReference>